<comment type="caution">
    <text evidence="2">The sequence shown here is derived from an EMBL/GenBank/DDBJ whole genome shotgun (WGS) entry which is preliminary data.</text>
</comment>
<organism evidence="2">
    <name type="scientific">marine sediment metagenome</name>
    <dbReference type="NCBI Taxonomy" id="412755"/>
    <lineage>
        <taxon>unclassified sequences</taxon>
        <taxon>metagenomes</taxon>
        <taxon>ecological metagenomes</taxon>
    </lineage>
</organism>
<feature type="non-terminal residue" evidence="2">
    <location>
        <position position="1"/>
    </location>
</feature>
<name>X1AXA0_9ZZZZ</name>
<dbReference type="GO" id="GO:0020037">
    <property type="term" value="F:heme binding"/>
    <property type="evidence" value="ECO:0007669"/>
    <property type="project" value="InterPro"/>
</dbReference>
<dbReference type="GO" id="GO:0009055">
    <property type="term" value="F:electron transfer activity"/>
    <property type="evidence" value="ECO:0007669"/>
    <property type="project" value="InterPro"/>
</dbReference>
<gene>
    <name evidence="2" type="ORF">S01H4_35180</name>
</gene>
<sequence length="79" mass="8740">AQCHGKNHNGKGPVGQSFYPLPTDLRSPKVQAESEGNIFWDISYGLPEGKGRQPALATTIDVLDRWRVVAYVKSLGMRE</sequence>
<dbReference type="InterPro" id="IPR036909">
    <property type="entry name" value="Cyt_c-like_dom_sf"/>
</dbReference>
<evidence type="ECO:0000313" key="2">
    <source>
        <dbReference type="EMBL" id="GAG76783.1"/>
    </source>
</evidence>
<dbReference type="AlphaFoldDB" id="X1AXA0"/>
<evidence type="ECO:0008006" key="3">
    <source>
        <dbReference type="Google" id="ProtNLM"/>
    </source>
</evidence>
<dbReference type="Gene3D" id="1.10.760.10">
    <property type="entry name" value="Cytochrome c-like domain"/>
    <property type="match status" value="1"/>
</dbReference>
<proteinExistence type="predicted"/>
<dbReference type="EMBL" id="BART01018675">
    <property type="protein sequence ID" value="GAG76783.1"/>
    <property type="molecule type" value="Genomic_DNA"/>
</dbReference>
<feature type="region of interest" description="Disordered" evidence="1">
    <location>
        <begin position="1"/>
        <end position="26"/>
    </location>
</feature>
<protein>
    <recommendedName>
        <fullName evidence="3">Cytochrome c domain-containing protein</fullName>
    </recommendedName>
</protein>
<reference evidence="2" key="1">
    <citation type="journal article" date="2014" name="Front. Microbiol.">
        <title>High frequency of phylogenetically diverse reductive dehalogenase-homologous genes in deep subseafloor sedimentary metagenomes.</title>
        <authorList>
            <person name="Kawai M."/>
            <person name="Futagami T."/>
            <person name="Toyoda A."/>
            <person name="Takaki Y."/>
            <person name="Nishi S."/>
            <person name="Hori S."/>
            <person name="Arai W."/>
            <person name="Tsubouchi T."/>
            <person name="Morono Y."/>
            <person name="Uchiyama I."/>
            <person name="Ito T."/>
            <person name="Fujiyama A."/>
            <person name="Inagaki F."/>
            <person name="Takami H."/>
        </authorList>
    </citation>
    <scope>NUCLEOTIDE SEQUENCE</scope>
    <source>
        <strain evidence="2">Expedition CK06-06</strain>
    </source>
</reference>
<dbReference type="SUPFAM" id="SSF46626">
    <property type="entry name" value="Cytochrome c"/>
    <property type="match status" value="1"/>
</dbReference>
<evidence type="ECO:0000256" key="1">
    <source>
        <dbReference type="SAM" id="MobiDB-lite"/>
    </source>
</evidence>
<accession>X1AXA0</accession>